<dbReference type="GeneID" id="108677116"/>
<dbReference type="KEGG" id="hazt:108677116"/>
<gene>
    <name evidence="3" type="primary">LOC108677116</name>
</gene>
<organism evidence="2 3">
    <name type="scientific">Hyalella azteca</name>
    <name type="common">Amphipod</name>
    <dbReference type="NCBI Taxonomy" id="294128"/>
    <lineage>
        <taxon>Eukaryota</taxon>
        <taxon>Metazoa</taxon>
        <taxon>Ecdysozoa</taxon>
        <taxon>Arthropoda</taxon>
        <taxon>Crustacea</taxon>
        <taxon>Multicrustacea</taxon>
        <taxon>Malacostraca</taxon>
        <taxon>Eumalacostraca</taxon>
        <taxon>Peracarida</taxon>
        <taxon>Amphipoda</taxon>
        <taxon>Senticaudata</taxon>
        <taxon>Talitrida</taxon>
        <taxon>Talitroidea</taxon>
        <taxon>Hyalellidae</taxon>
        <taxon>Hyalella</taxon>
    </lineage>
</organism>
<evidence type="ECO:0000256" key="1">
    <source>
        <dbReference type="SAM" id="MobiDB-lite"/>
    </source>
</evidence>
<feature type="region of interest" description="Disordered" evidence="1">
    <location>
        <begin position="1"/>
        <end position="102"/>
    </location>
</feature>
<reference evidence="3" key="1">
    <citation type="submission" date="2025-08" db="UniProtKB">
        <authorList>
            <consortium name="RefSeq"/>
        </authorList>
    </citation>
    <scope>IDENTIFICATION</scope>
    <source>
        <tissue evidence="3">Whole organism</tissue>
    </source>
</reference>
<keyword evidence="2" id="KW-1185">Reference proteome</keyword>
<name>A0A8B7P3Y3_HYAAZ</name>
<protein>
    <submittedName>
        <fullName evidence="3">Uncharacterized protein LOC108677116</fullName>
    </submittedName>
</protein>
<dbReference type="AlphaFoldDB" id="A0A8B7P3Y3"/>
<feature type="compositionally biased region" description="Basic residues" evidence="1">
    <location>
        <begin position="18"/>
        <end position="33"/>
    </location>
</feature>
<dbReference type="Proteomes" id="UP000694843">
    <property type="component" value="Unplaced"/>
</dbReference>
<dbReference type="RefSeq" id="XP_018020758.1">
    <property type="nucleotide sequence ID" value="XM_018165269.2"/>
</dbReference>
<evidence type="ECO:0000313" key="2">
    <source>
        <dbReference type="Proteomes" id="UP000694843"/>
    </source>
</evidence>
<feature type="compositionally biased region" description="Basic and acidic residues" evidence="1">
    <location>
        <begin position="48"/>
        <end position="62"/>
    </location>
</feature>
<accession>A0A8B7P3Y3</accession>
<proteinExistence type="predicted"/>
<feature type="compositionally biased region" description="Polar residues" evidence="1">
    <location>
        <begin position="84"/>
        <end position="98"/>
    </location>
</feature>
<evidence type="ECO:0000313" key="3">
    <source>
        <dbReference type="RefSeq" id="XP_018020758.1"/>
    </source>
</evidence>
<sequence>MLLLHEFSGMEAGERGRPRTGRVPKCQVHKRKRLELDDAVSKQTITKSHVDDQPNSSHDTDRLTLSSSPAPDHVLPLPAYSPSVLHTSGNDATHSSPNDLPPDIPEVINPEKLPLSHPCHPQHRIAVPSPELQWVVKILPHTLTVWKKRRWAIAIVR</sequence>
<feature type="non-terminal residue" evidence="3">
    <location>
        <position position="157"/>
    </location>
</feature>